<dbReference type="Gene3D" id="3.40.50.300">
    <property type="entry name" value="P-loop containing nucleotide triphosphate hydrolases"/>
    <property type="match status" value="1"/>
</dbReference>
<proteinExistence type="predicted"/>
<dbReference type="InterPro" id="IPR050683">
    <property type="entry name" value="Bact_Polysacc_Export_ATP-bd"/>
</dbReference>
<gene>
    <name evidence="1" type="ORF">A6J39_001790</name>
</gene>
<protein>
    <recommendedName>
        <fullName evidence="3">ABC transporter ATP-binding protein</fullName>
    </recommendedName>
</protein>
<reference evidence="1" key="1">
    <citation type="submission" date="2017-12" db="EMBL/GenBank/DDBJ databases">
        <title>FDA dAtabase for Regulatory Grade micrObial Sequences (FDA-ARGOS): Supporting development and validation of Infectious Disease Dx tests.</title>
        <authorList>
            <person name="Kerrigan L."/>
            <person name="Tallon L.J."/>
            <person name="Sadzewicz L."/>
            <person name="Sengamalay N."/>
            <person name="Ott S."/>
            <person name="Godinez A."/>
            <person name="Nagaraj S."/>
            <person name="Vavikolanu K."/>
            <person name="Aluvathingal J."/>
            <person name="Nadendla S."/>
            <person name="Sichtig H."/>
        </authorList>
    </citation>
    <scope>NUCLEOTIDE SEQUENCE [LARGE SCALE GENOMIC DNA]</scope>
    <source>
        <strain evidence="1">FDAARGOS_200</strain>
    </source>
</reference>
<sequence>MKLAFAVATSIPSEIILIDEIIGVGDAHFMEKATTRLMNIIDKSHILVLSSHSSDIIQRFCNKIYCVRSR</sequence>
<evidence type="ECO:0008006" key="3">
    <source>
        <dbReference type="Google" id="ProtNLM"/>
    </source>
</evidence>
<evidence type="ECO:0000313" key="2">
    <source>
        <dbReference type="Proteomes" id="UP000192511"/>
    </source>
</evidence>
<dbReference type="Proteomes" id="UP000192511">
    <property type="component" value="Unassembled WGS sequence"/>
</dbReference>
<organism evidence="1 2">
    <name type="scientific">Legionella anisa</name>
    <dbReference type="NCBI Taxonomy" id="28082"/>
    <lineage>
        <taxon>Bacteria</taxon>
        <taxon>Pseudomonadati</taxon>
        <taxon>Pseudomonadota</taxon>
        <taxon>Gammaproteobacteria</taxon>
        <taxon>Legionellales</taxon>
        <taxon>Legionellaceae</taxon>
        <taxon>Legionella</taxon>
    </lineage>
</organism>
<dbReference type="InterPro" id="IPR027417">
    <property type="entry name" value="P-loop_NTPase"/>
</dbReference>
<comment type="caution">
    <text evidence="1">The sequence shown here is derived from an EMBL/GenBank/DDBJ whole genome shotgun (WGS) entry which is preliminary data.</text>
</comment>
<dbReference type="EMBL" id="NBTX02000004">
    <property type="protein sequence ID" value="PNL60049.1"/>
    <property type="molecule type" value="Genomic_DNA"/>
</dbReference>
<dbReference type="AlphaFoldDB" id="A0AAX0WSH5"/>
<dbReference type="RefSeq" id="WP_083028123.1">
    <property type="nucleotide sequence ID" value="NZ_NBTX02000004.1"/>
</dbReference>
<dbReference type="PANTHER" id="PTHR46743:SF2">
    <property type="entry name" value="TEICHOIC ACIDS EXPORT ATP-BINDING PROTEIN TAGH"/>
    <property type="match status" value="1"/>
</dbReference>
<keyword evidence="2" id="KW-1185">Reference proteome</keyword>
<accession>A0AAX0WSH5</accession>
<name>A0AAX0WSH5_9GAMM</name>
<dbReference type="PANTHER" id="PTHR46743">
    <property type="entry name" value="TEICHOIC ACIDS EXPORT ATP-BINDING PROTEIN TAGH"/>
    <property type="match status" value="1"/>
</dbReference>
<dbReference type="SUPFAM" id="SSF52540">
    <property type="entry name" value="P-loop containing nucleoside triphosphate hydrolases"/>
    <property type="match status" value="1"/>
</dbReference>
<evidence type="ECO:0000313" key="1">
    <source>
        <dbReference type="EMBL" id="PNL60049.1"/>
    </source>
</evidence>